<name>A0ABV2HXV4_9HYPH</name>
<reference evidence="4 5" key="1">
    <citation type="submission" date="2024-06" db="EMBL/GenBank/DDBJ databases">
        <title>Genomic Encyclopedia of Type Strains, Phase IV (KMG-IV): sequencing the most valuable type-strain genomes for metagenomic binning, comparative biology and taxonomic classification.</title>
        <authorList>
            <person name="Goeker M."/>
        </authorList>
    </citation>
    <scope>NUCLEOTIDE SEQUENCE [LARGE SCALE GENOMIC DNA]</scope>
    <source>
        <strain evidence="4 5">DSM 29846</strain>
    </source>
</reference>
<dbReference type="Pfam" id="PF24735">
    <property type="entry name" value="DUF7686"/>
    <property type="match status" value="1"/>
</dbReference>
<feature type="domain" description="DUF7686" evidence="2">
    <location>
        <begin position="50"/>
        <end position="123"/>
    </location>
</feature>
<protein>
    <submittedName>
        <fullName evidence="4">Uncharacterized protein</fullName>
    </submittedName>
</protein>
<evidence type="ECO:0000313" key="5">
    <source>
        <dbReference type="Proteomes" id="UP001549036"/>
    </source>
</evidence>
<evidence type="ECO:0000259" key="2">
    <source>
        <dbReference type="Pfam" id="PF24735"/>
    </source>
</evidence>
<sequence length="194" mass="21786">MRKSKCVGCGRQVPSFEIVEYGSMEAGFKRLCRRCFNREAATAAGLDNFEHIEFDQIRLKDADGKIHEFHFTTFLFGTGVALDAFELRNGNPGGYRFQVIAEPNEDPLAMLGRLIAKIRRALAVKHLEDGEYGLQIGQAGVVRGLIDWDAAQDGYLPLLVIDGREISWDDFGRCLMTFEGAQFKLEISDMSEEL</sequence>
<dbReference type="InterPro" id="IPR056102">
    <property type="entry name" value="DUF7685"/>
</dbReference>
<dbReference type="Pfam" id="PF24734">
    <property type="entry name" value="DUF7685"/>
    <property type="match status" value="1"/>
</dbReference>
<feature type="domain" description="DUF7713" evidence="3">
    <location>
        <begin position="126"/>
        <end position="192"/>
    </location>
</feature>
<dbReference type="InterPro" id="IPR056103">
    <property type="entry name" value="DUF7686"/>
</dbReference>
<keyword evidence="5" id="KW-1185">Reference proteome</keyword>
<dbReference type="Proteomes" id="UP001549036">
    <property type="component" value="Unassembled WGS sequence"/>
</dbReference>
<organism evidence="4 5">
    <name type="scientific">Mesorhizobium shonense</name>
    <dbReference type="NCBI Taxonomy" id="1209948"/>
    <lineage>
        <taxon>Bacteria</taxon>
        <taxon>Pseudomonadati</taxon>
        <taxon>Pseudomonadota</taxon>
        <taxon>Alphaproteobacteria</taxon>
        <taxon>Hyphomicrobiales</taxon>
        <taxon>Phyllobacteriaceae</taxon>
        <taxon>Mesorhizobium</taxon>
    </lineage>
</organism>
<comment type="caution">
    <text evidence="4">The sequence shown here is derived from an EMBL/GenBank/DDBJ whole genome shotgun (WGS) entry which is preliminary data.</text>
</comment>
<accession>A0ABV2HXV4</accession>
<evidence type="ECO:0000313" key="4">
    <source>
        <dbReference type="EMBL" id="MET3595209.1"/>
    </source>
</evidence>
<proteinExistence type="predicted"/>
<gene>
    <name evidence="4" type="ORF">ABID26_004621</name>
</gene>
<evidence type="ECO:0000259" key="1">
    <source>
        <dbReference type="Pfam" id="PF24734"/>
    </source>
</evidence>
<dbReference type="InterPro" id="IPR056130">
    <property type="entry name" value="DUF7713"/>
</dbReference>
<evidence type="ECO:0000259" key="3">
    <source>
        <dbReference type="Pfam" id="PF24828"/>
    </source>
</evidence>
<dbReference type="RefSeq" id="WP_354416575.1">
    <property type="nucleotide sequence ID" value="NZ_JBEPLM010000009.1"/>
</dbReference>
<dbReference type="EMBL" id="JBEPLM010000009">
    <property type="protein sequence ID" value="MET3595209.1"/>
    <property type="molecule type" value="Genomic_DNA"/>
</dbReference>
<feature type="domain" description="DUF7685" evidence="1">
    <location>
        <begin position="5"/>
        <end position="47"/>
    </location>
</feature>
<dbReference type="Pfam" id="PF24828">
    <property type="entry name" value="DUF7713"/>
    <property type="match status" value="1"/>
</dbReference>